<evidence type="ECO:0000313" key="3">
    <source>
        <dbReference type="EMBL" id="KAF9691755.1"/>
    </source>
</evidence>
<reference evidence="3" key="2">
    <citation type="submission" date="2020-09" db="EMBL/GenBank/DDBJ databases">
        <title>Reference genome assembly for Australian Ascochyta lentis isolate Al4.</title>
        <authorList>
            <person name="Lee R.C."/>
            <person name="Farfan-Caceres L.M."/>
            <person name="Debler J.W."/>
            <person name="Williams A.H."/>
            <person name="Henares B.M."/>
        </authorList>
    </citation>
    <scope>NUCLEOTIDE SEQUENCE</scope>
    <source>
        <strain evidence="3">Al4</strain>
    </source>
</reference>
<dbReference type="EMBL" id="RZGK01000020">
    <property type="protein sequence ID" value="KAF9691755.1"/>
    <property type="molecule type" value="Genomic_DNA"/>
</dbReference>
<comment type="caution">
    <text evidence="3">The sequence shown here is derived from an EMBL/GenBank/DDBJ whole genome shotgun (WGS) entry which is preliminary data.</text>
</comment>
<reference evidence="3" key="1">
    <citation type="submission" date="2018-12" db="EMBL/GenBank/DDBJ databases">
        <authorList>
            <person name="Syme R.A."/>
            <person name="Farfan-Caceres L."/>
            <person name="Lichtenzveig J."/>
        </authorList>
    </citation>
    <scope>NUCLEOTIDE SEQUENCE</scope>
    <source>
        <strain evidence="3">Al4</strain>
    </source>
</reference>
<keyword evidence="4" id="KW-1185">Reference proteome</keyword>
<protein>
    <submittedName>
        <fullName evidence="3">Uncharacterized protein</fullName>
    </submittedName>
</protein>
<evidence type="ECO:0000256" key="1">
    <source>
        <dbReference type="SAM" id="Coils"/>
    </source>
</evidence>
<gene>
    <name evidence="3" type="ORF">EKO04_010303</name>
</gene>
<name>A0A8H7ISX5_9PLEO</name>
<feature type="compositionally biased region" description="Polar residues" evidence="2">
    <location>
        <begin position="31"/>
        <end position="51"/>
    </location>
</feature>
<accession>A0A8H7ISX5</accession>
<dbReference type="Proteomes" id="UP000651452">
    <property type="component" value="Unassembled WGS sequence"/>
</dbReference>
<feature type="coiled-coil region" evidence="1">
    <location>
        <begin position="364"/>
        <end position="391"/>
    </location>
</feature>
<proteinExistence type="predicted"/>
<organism evidence="3 4">
    <name type="scientific">Ascochyta lentis</name>
    <dbReference type="NCBI Taxonomy" id="205686"/>
    <lineage>
        <taxon>Eukaryota</taxon>
        <taxon>Fungi</taxon>
        <taxon>Dikarya</taxon>
        <taxon>Ascomycota</taxon>
        <taxon>Pezizomycotina</taxon>
        <taxon>Dothideomycetes</taxon>
        <taxon>Pleosporomycetidae</taxon>
        <taxon>Pleosporales</taxon>
        <taxon>Pleosporineae</taxon>
        <taxon>Didymellaceae</taxon>
        <taxon>Ascochyta</taxon>
    </lineage>
</organism>
<feature type="coiled-coil region" evidence="1">
    <location>
        <begin position="497"/>
        <end position="566"/>
    </location>
</feature>
<dbReference type="OrthoDB" id="10618860at2759"/>
<feature type="coiled-coil region" evidence="1">
    <location>
        <begin position="705"/>
        <end position="739"/>
    </location>
</feature>
<dbReference type="AlphaFoldDB" id="A0A8H7ISX5"/>
<evidence type="ECO:0000256" key="2">
    <source>
        <dbReference type="SAM" id="MobiDB-lite"/>
    </source>
</evidence>
<keyword evidence="1" id="KW-0175">Coiled coil</keyword>
<evidence type="ECO:0000313" key="4">
    <source>
        <dbReference type="Proteomes" id="UP000651452"/>
    </source>
</evidence>
<feature type="region of interest" description="Disordered" evidence="2">
    <location>
        <begin position="29"/>
        <end position="51"/>
    </location>
</feature>
<feature type="coiled-coil region" evidence="1">
    <location>
        <begin position="103"/>
        <end position="245"/>
    </location>
</feature>
<sequence>MALSTNSNNFLAQKAIGRQQQTDHSAFIPGSQRSEQQQQQANECNTGQVEESDAITQQKETSMSIELSMVSPQQLCDLRRRNARSQQLLDHQTMECDSFHTDRLDAQRQMADLASRLQIAEDTLRQERDLRADLDTKARLAQQNLEEEWINEIEETKTLNRQLRADLEESSKVVSARSVETVRQEQELNQLRSQLKEVKSQVVVQFDKEKSQIVAQYKKEKSQIVAQHEEEKSQVVAQFDNEKSQIVAQYKQEKSQVVAQFNKEKSQIVAQFDKEKSQAVAQYDKASSQLRIQLEERGRLHASEQELVQELRSKLCETETLNTKMTGSIEDLTSKQNELVTDLETRKKHIRRAENNIAVKDGLIEQNSAELTELRREMNLKQADFNSLRKQLQQAVDVIKKSFQTGMILRKDLATTHSQLRNETDTSKTLRDEVTRVSKLSEGLSTELQTSASTIQGMQAIATATATDTEGLRCGLADAELKIQRLVIDLSSSKTMSEEMNNKLVEVEAGLTDAETKLTDAETKLTEANATIVMKNQKINSTETTARDALAQNERLQNSLSSLQLADERHRIQLATAEGKAGSCKSDFDQSEAARSALLRFIFMHMVLGLEESGVEDTLAETRDSEHGLVETTQTQIARFLSAWEIETLSVAGLEQHLSAASETNLVLRNKLESLLLKYRLDMQAWSDKMERRVNSDKVRFDTALSTARSAKSKYERDVDILETRIETLVEELSTVSEEFSIIKDYFETNKGFVLQ</sequence>